<evidence type="ECO:0000313" key="2">
    <source>
        <dbReference type="Proteomes" id="UP001177003"/>
    </source>
</evidence>
<reference evidence="1" key="1">
    <citation type="submission" date="2023-04" db="EMBL/GenBank/DDBJ databases">
        <authorList>
            <person name="Vijverberg K."/>
            <person name="Xiong W."/>
            <person name="Schranz E."/>
        </authorList>
    </citation>
    <scope>NUCLEOTIDE SEQUENCE</scope>
</reference>
<sequence>MENTEDREVSEDEQGFTVLLLTLFSGDGALFSGDTPEGKEHGVSYVLLVVGSSLKSTNRLKRLLIYNRSCGLFYYNVFKAWSFNLSIVSLKECFEGWKWRKITAGSLAANNQRNGSGLGLSSKLYTSDMNCILPNPRIRRFSPIRIRRNQVNNRKEVDKFLVICQVLGEEKDRGERNMDFEAEEQREGY</sequence>
<name>A0AA35ZYD7_LACSI</name>
<dbReference type="EMBL" id="OX465085">
    <property type="protein sequence ID" value="CAI9301199.1"/>
    <property type="molecule type" value="Genomic_DNA"/>
</dbReference>
<protein>
    <submittedName>
        <fullName evidence="1">Uncharacterized protein</fullName>
    </submittedName>
</protein>
<dbReference type="Proteomes" id="UP001177003">
    <property type="component" value="Chromosome 9"/>
</dbReference>
<evidence type="ECO:0000313" key="1">
    <source>
        <dbReference type="EMBL" id="CAI9301199.1"/>
    </source>
</evidence>
<accession>A0AA35ZYD7</accession>
<gene>
    <name evidence="1" type="ORF">LSALG_LOCUS39774</name>
</gene>
<dbReference type="AlphaFoldDB" id="A0AA35ZYD7"/>
<keyword evidence="2" id="KW-1185">Reference proteome</keyword>
<proteinExistence type="predicted"/>
<organism evidence="1 2">
    <name type="scientific">Lactuca saligna</name>
    <name type="common">Willowleaf lettuce</name>
    <dbReference type="NCBI Taxonomy" id="75948"/>
    <lineage>
        <taxon>Eukaryota</taxon>
        <taxon>Viridiplantae</taxon>
        <taxon>Streptophyta</taxon>
        <taxon>Embryophyta</taxon>
        <taxon>Tracheophyta</taxon>
        <taxon>Spermatophyta</taxon>
        <taxon>Magnoliopsida</taxon>
        <taxon>eudicotyledons</taxon>
        <taxon>Gunneridae</taxon>
        <taxon>Pentapetalae</taxon>
        <taxon>asterids</taxon>
        <taxon>campanulids</taxon>
        <taxon>Asterales</taxon>
        <taxon>Asteraceae</taxon>
        <taxon>Cichorioideae</taxon>
        <taxon>Cichorieae</taxon>
        <taxon>Lactucinae</taxon>
        <taxon>Lactuca</taxon>
    </lineage>
</organism>